<dbReference type="Proteomes" id="UP000245639">
    <property type="component" value="Unassembled WGS sequence"/>
</dbReference>
<protein>
    <submittedName>
        <fullName evidence="6">AraC family transcriptional regulator</fullName>
    </submittedName>
</protein>
<dbReference type="PROSITE" id="PS01124">
    <property type="entry name" value="HTH_ARAC_FAMILY_2"/>
    <property type="match status" value="1"/>
</dbReference>
<evidence type="ECO:0000256" key="1">
    <source>
        <dbReference type="ARBA" id="ARBA00023015"/>
    </source>
</evidence>
<keyword evidence="1" id="KW-0805">Transcription regulation</keyword>
<keyword evidence="2" id="KW-0238">DNA-binding</keyword>
<keyword evidence="3" id="KW-0804">Transcription</keyword>
<evidence type="ECO:0000256" key="2">
    <source>
        <dbReference type="ARBA" id="ARBA00023125"/>
    </source>
</evidence>
<dbReference type="InterPro" id="IPR050204">
    <property type="entry name" value="AraC_XylS_family_regulators"/>
</dbReference>
<evidence type="ECO:0000313" key="6">
    <source>
        <dbReference type="EMBL" id="PVZ11012.1"/>
    </source>
</evidence>
<feature type="domain" description="HTH araC/xylS-type" evidence="5">
    <location>
        <begin position="224"/>
        <end position="326"/>
    </location>
</feature>
<sequence length="326" mass="35147">MTAPTSVPDGVLRGGFRTDDPEDAHERTQQLMTGHRMTVRRDGAPFRADVGWVAGDGLGLLRFSYGAEVEIHSQPLDDFATVHLPARGGFRAEHRGMRVRADGRRGAVFSSSGPLTMRWDPGLELLVLKIARADLQRELAALLGRAVDRPVTFDLETPRDRGVLDGPADLVRRTCAAAGPAGPPSRVWSVLKHAVCTALLLGQPHSSSDALRAPAPPASSTVVRRVLDRAAEDPARPPTASELARLTGVSERTLRAIFHAEFGVGPVTHLRRRRLDAVHRDLVALDPAGATTVADVAHRHGFAHAGRFAAEYRARFGETPSATLAR</sequence>
<proteinExistence type="predicted"/>
<dbReference type="OrthoDB" id="5464689at2"/>
<dbReference type="EMBL" id="QEKW01000004">
    <property type="protein sequence ID" value="PVZ11012.1"/>
    <property type="molecule type" value="Genomic_DNA"/>
</dbReference>
<evidence type="ECO:0000259" key="5">
    <source>
        <dbReference type="PROSITE" id="PS01124"/>
    </source>
</evidence>
<dbReference type="PANTHER" id="PTHR46796">
    <property type="entry name" value="HTH-TYPE TRANSCRIPTIONAL ACTIVATOR RHAS-RELATED"/>
    <property type="match status" value="1"/>
</dbReference>
<name>A0A2U1FFR8_9PSEU</name>
<evidence type="ECO:0000256" key="3">
    <source>
        <dbReference type="ARBA" id="ARBA00023163"/>
    </source>
</evidence>
<dbReference type="SMART" id="SM00342">
    <property type="entry name" value="HTH_ARAC"/>
    <property type="match status" value="1"/>
</dbReference>
<dbReference type="Gene3D" id="1.10.10.60">
    <property type="entry name" value="Homeodomain-like"/>
    <property type="match status" value="1"/>
</dbReference>
<comment type="caution">
    <text evidence="6">The sequence shown here is derived from an EMBL/GenBank/DDBJ whole genome shotgun (WGS) entry which is preliminary data.</text>
</comment>
<reference evidence="6 7" key="1">
    <citation type="submission" date="2018-04" db="EMBL/GenBank/DDBJ databases">
        <title>Genomic Encyclopedia of Type Strains, Phase IV (KMG-IV): sequencing the most valuable type-strain genomes for metagenomic binning, comparative biology and taxonomic classification.</title>
        <authorList>
            <person name="Goeker M."/>
        </authorList>
    </citation>
    <scope>NUCLEOTIDE SEQUENCE [LARGE SCALE GENOMIC DNA]</scope>
    <source>
        <strain evidence="6 7">DSM 45771</strain>
    </source>
</reference>
<feature type="region of interest" description="Disordered" evidence="4">
    <location>
        <begin position="1"/>
        <end position="23"/>
    </location>
</feature>
<dbReference type="InterPro" id="IPR018060">
    <property type="entry name" value="HTH_AraC"/>
</dbReference>
<evidence type="ECO:0000256" key="4">
    <source>
        <dbReference type="SAM" id="MobiDB-lite"/>
    </source>
</evidence>
<organism evidence="6 7">
    <name type="scientific">Actinomycetospora cinnamomea</name>
    <dbReference type="NCBI Taxonomy" id="663609"/>
    <lineage>
        <taxon>Bacteria</taxon>
        <taxon>Bacillati</taxon>
        <taxon>Actinomycetota</taxon>
        <taxon>Actinomycetes</taxon>
        <taxon>Pseudonocardiales</taxon>
        <taxon>Pseudonocardiaceae</taxon>
        <taxon>Actinomycetospora</taxon>
    </lineage>
</organism>
<dbReference type="GO" id="GO:0003700">
    <property type="term" value="F:DNA-binding transcription factor activity"/>
    <property type="evidence" value="ECO:0007669"/>
    <property type="project" value="InterPro"/>
</dbReference>
<dbReference type="Pfam" id="PF12833">
    <property type="entry name" value="HTH_18"/>
    <property type="match status" value="1"/>
</dbReference>
<dbReference type="Pfam" id="PF14525">
    <property type="entry name" value="AraC_binding_2"/>
    <property type="match status" value="1"/>
</dbReference>
<dbReference type="AlphaFoldDB" id="A0A2U1FFR8"/>
<accession>A0A2U1FFR8</accession>
<dbReference type="GO" id="GO:0043565">
    <property type="term" value="F:sequence-specific DNA binding"/>
    <property type="evidence" value="ECO:0007669"/>
    <property type="project" value="InterPro"/>
</dbReference>
<keyword evidence="7" id="KW-1185">Reference proteome</keyword>
<gene>
    <name evidence="6" type="ORF">C8D89_104226</name>
</gene>
<evidence type="ECO:0000313" key="7">
    <source>
        <dbReference type="Proteomes" id="UP000245639"/>
    </source>
</evidence>
<dbReference type="RefSeq" id="WP_116708021.1">
    <property type="nucleotide sequence ID" value="NZ_QEKW01000004.1"/>
</dbReference>
<dbReference type="InterPro" id="IPR035418">
    <property type="entry name" value="AraC-bd_2"/>
</dbReference>